<dbReference type="InterPro" id="IPR004843">
    <property type="entry name" value="Calcineurin-like_PHP"/>
</dbReference>
<organism evidence="5 6">
    <name type="scientific">Rhodococcus triatomae</name>
    <dbReference type="NCBI Taxonomy" id="300028"/>
    <lineage>
        <taxon>Bacteria</taxon>
        <taxon>Bacillati</taxon>
        <taxon>Actinomycetota</taxon>
        <taxon>Actinomycetes</taxon>
        <taxon>Mycobacteriales</taxon>
        <taxon>Nocardiaceae</taxon>
        <taxon>Rhodococcus</taxon>
    </lineage>
</organism>
<dbReference type="GO" id="GO:0046872">
    <property type="term" value="F:metal ion binding"/>
    <property type="evidence" value="ECO:0007669"/>
    <property type="project" value="InterPro"/>
</dbReference>
<dbReference type="InterPro" id="IPR029052">
    <property type="entry name" value="Metallo-depent_PP-like"/>
</dbReference>
<dbReference type="GO" id="GO:0003993">
    <property type="term" value="F:acid phosphatase activity"/>
    <property type="evidence" value="ECO:0007669"/>
    <property type="project" value="InterPro"/>
</dbReference>
<dbReference type="PANTHER" id="PTHR22953">
    <property type="entry name" value="ACID PHOSPHATASE RELATED"/>
    <property type="match status" value="1"/>
</dbReference>
<dbReference type="Proteomes" id="UP000183263">
    <property type="component" value="Unassembled WGS sequence"/>
</dbReference>
<dbReference type="Gene3D" id="3.60.21.10">
    <property type="match status" value="1"/>
</dbReference>
<gene>
    <name evidence="5" type="ORF">SAMN05444695_109130</name>
</gene>
<feature type="domain" description="Calcineurin-like phosphoesterase" evidence="3">
    <location>
        <begin position="144"/>
        <end position="355"/>
    </location>
</feature>
<evidence type="ECO:0000256" key="2">
    <source>
        <dbReference type="SAM" id="SignalP"/>
    </source>
</evidence>
<reference evidence="5 6" key="1">
    <citation type="submission" date="2016-10" db="EMBL/GenBank/DDBJ databases">
        <authorList>
            <person name="de Groot N.N."/>
        </authorList>
    </citation>
    <scope>NUCLEOTIDE SEQUENCE [LARGE SCALE GENOMIC DNA]</scope>
    <source>
        <strain evidence="5 6">DSM 44892</strain>
    </source>
</reference>
<feature type="chain" id="PRO_5038426125" evidence="2">
    <location>
        <begin position="29"/>
        <end position="473"/>
    </location>
</feature>
<dbReference type="AlphaFoldDB" id="A0A1G8M7N8"/>
<feature type="signal peptide" evidence="2">
    <location>
        <begin position="1"/>
        <end position="28"/>
    </location>
</feature>
<sequence>MYLTRTRRFAAYAALILGATLVAPTVAAADPSTGYAVSAVPDRIVLTPTANPQTSQAVSWRVSTDTTDGVLQVEVPGSGTVDFAADRSNDVQLAGWPVGARHFSAVAEGLAPGTDYRYRVGSDAHWSDWATFTTASADEALTFLYFGDAQNDVAATFTPVVDAAFAATPGAKLHLHAGDLINTSSTDSEWGEWFDALGEHGREVNVFATPGNHEYVGDARIEQFRSHFRFPDNGPQPVDDTERLLSEYLGGGTYYTDYQGVRFISMNANTPGQLLSYLPTGSSASGFLTVWEDLQARWLDAVLAENPNRWSVVTFHQPVFSATSGRDNTTLREAWVPVLERHDVDLVLMGHDHAYTRGHLFANDGATPSESTGPVYAVTVAGPKYYDVDSDENSNWLNNGARRVVTANETSTFQQITVDGSTLSYRSVIAAVGDDAHIGDRPIGAGDVGSVLDEFTIEKTAAGKRVVDGPAAR</sequence>
<dbReference type="SUPFAM" id="SSF49363">
    <property type="entry name" value="Purple acid phosphatase, N-terminal domain"/>
    <property type="match status" value="1"/>
</dbReference>
<dbReference type="InterPro" id="IPR039331">
    <property type="entry name" value="PAPs-like"/>
</dbReference>
<dbReference type="Pfam" id="PF00149">
    <property type="entry name" value="Metallophos"/>
    <property type="match status" value="1"/>
</dbReference>
<dbReference type="InterPro" id="IPR008963">
    <property type="entry name" value="Purple_acid_Pase-like_N"/>
</dbReference>
<dbReference type="EMBL" id="FNDN01000009">
    <property type="protein sequence ID" value="SDI63847.1"/>
    <property type="molecule type" value="Genomic_DNA"/>
</dbReference>
<feature type="domain" description="Purple acid phosphatase N-terminal" evidence="4">
    <location>
        <begin position="41"/>
        <end position="134"/>
    </location>
</feature>
<evidence type="ECO:0000259" key="3">
    <source>
        <dbReference type="Pfam" id="PF00149"/>
    </source>
</evidence>
<keyword evidence="6" id="KW-1185">Reference proteome</keyword>
<evidence type="ECO:0000256" key="1">
    <source>
        <dbReference type="ARBA" id="ARBA00022729"/>
    </source>
</evidence>
<evidence type="ECO:0000259" key="4">
    <source>
        <dbReference type="Pfam" id="PF16656"/>
    </source>
</evidence>
<evidence type="ECO:0000313" key="6">
    <source>
        <dbReference type="Proteomes" id="UP000183263"/>
    </source>
</evidence>
<protein>
    <submittedName>
        <fullName evidence="5">Purple acid Phosphatase, N-terminal domain</fullName>
    </submittedName>
</protein>
<dbReference type="InterPro" id="IPR015914">
    <property type="entry name" value="PAPs_N"/>
</dbReference>
<accession>A0A1G8M7N8</accession>
<keyword evidence="1 2" id="KW-0732">Signal</keyword>
<dbReference type="SUPFAM" id="SSF56300">
    <property type="entry name" value="Metallo-dependent phosphatases"/>
    <property type="match status" value="1"/>
</dbReference>
<dbReference type="Gene3D" id="2.60.40.380">
    <property type="entry name" value="Purple acid phosphatase-like, N-terminal"/>
    <property type="match status" value="1"/>
</dbReference>
<dbReference type="Pfam" id="PF16656">
    <property type="entry name" value="Pur_ac_phosph_N"/>
    <property type="match status" value="1"/>
</dbReference>
<dbReference type="PANTHER" id="PTHR22953:SF153">
    <property type="entry name" value="PURPLE ACID PHOSPHATASE"/>
    <property type="match status" value="1"/>
</dbReference>
<proteinExistence type="predicted"/>
<evidence type="ECO:0000313" key="5">
    <source>
        <dbReference type="EMBL" id="SDI63847.1"/>
    </source>
</evidence>
<name>A0A1G8M7N8_9NOCA</name>
<dbReference type="OrthoDB" id="9804511at2"/>
<dbReference type="RefSeq" id="WP_072736842.1">
    <property type="nucleotide sequence ID" value="NZ_CP048813.1"/>
</dbReference>